<accession>A0A0B7C174</accession>
<proteinExistence type="predicted"/>
<evidence type="ECO:0000313" key="2">
    <source>
        <dbReference type="EMBL" id="CEK98200.1"/>
    </source>
</evidence>
<dbReference type="AlphaFoldDB" id="A0A0B7C174"/>
<feature type="region of interest" description="Disordered" evidence="1">
    <location>
        <begin position="1"/>
        <end position="40"/>
    </location>
</feature>
<feature type="non-terminal residue" evidence="2">
    <location>
        <position position="1"/>
    </location>
</feature>
<organism evidence="2">
    <name type="scientific">Arion vulgaris</name>
    <dbReference type="NCBI Taxonomy" id="1028688"/>
    <lineage>
        <taxon>Eukaryota</taxon>
        <taxon>Metazoa</taxon>
        <taxon>Spiralia</taxon>
        <taxon>Lophotrochozoa</taxon>
        <taxon>Mollusca</taxon>
        <taxon>Gastropoda</taxon>
        <taxon>Heterobranchia</taxon>
        <taxon>Euthyneura</taxon>
        <taxon>Panpulmonata</taxon>
        <taxon>Eupulmonata</taxon>
        <taxon>Stylommatophora</taxon>
        <taxon>Helicina</taxon>
        <taxon>Arionoidea</taxon>
        <taxon>Arionidae</taxon>
        <taxon>Arion</taxon>
    </lineage>
</organism>
<dbReference type="EMBL" id="HACG01051329">
    <property type="protein sequence ID" value="CEK98200.1"/>
    <property type="molecule type" value="Transcribed_RNA"/>
</dbReference>
<feature type="compositionally biased region" description="Basic and acidic residues" evidence="1">
    <location>
        <begin position="10"/>
        <end position="32"/>
    </location>
</feature>
<name>A0A0B7C174_9EUPU</name>
<sequence>ALIKSSIMRQWRERRANNNGTDSKHSLPRKEQTSILRYQTGNKSLHSHIYRKFKKGET</sequence>
<evidence type="ECO:0000256" key="1">
    <source>
        <dbReference type="SAM" id="MobiDB-lite"/>
    </source>
</evidence>
<gene>
    <name evidence="2" type="primary">ORF218076</name>
</gene>
<protein>
    <submittedName>
        <fullName evidence="2">Uncharacterized protein</fullName>
    </submittedName>
</protein>
<reference evidence="2" key="1">
    <citation type="submission" date="2014-12" db="EMBL/GenBank/DDBJ databases">
        <title>Insight into the proteome of Arion vulgaris.</title>
        <authorList>
            <person name="Aradska J."/>
            <person name="Bulat T."/>
            <person name="Smidak R."/>
            <person name="Sarate P."/>
            <person name="Gangsoo J."/>
            <person name="Sialana F."/>
            <person name="Bilban M."/>
            <person name="Lubec G."/>
        </authorList>
    </citation>
    <scope>NUCLEOTIDE SEQUENCE</scope>
    <source>
        <tissue evidence="2">Skin</tissue>
    </source>
</reference>